<accession>A0A821CJ26</accession>
<dbReference type="EMBL" id="CAJOBQ010003471">
    <property type="protein sequence ID" value="CAF4607370.1"/>
    <property type="molecule type" value="Genomic_DNA"/>
</dbReference>
<dbReference type="EMBL" id="CAJNXB010004631">
    <property type="protein sequence ID" value="CAF3385344.1"/>
    <property type="molecule type" value="Genomic_DNA"/>
</dbReference>
<dbReference type="Proteomes" id="UP000663865">
    <property type="component" value="Unassembled WGS sequence"/>
</dbReference>
<dbReference type="Proteomes" id="UP000663869">
    <property type="component" value="Unassembled WGS sequence"/>
</dbReference>
<gene>
    <name evidence="2" type="ORF">FME351_LOCUS4883</name>
    <name evidence="1" type="ORF">GRG538_LOCUS1998</name>
    <name evidence="6" type="ORF">HFQ381_LOCUS27939</name>
    <name evidence="5" type="ORF">KIK155_LOCUS9367</name>
    <name evidence="3" type="ORF">LUA448_LOCUS14627</name>
    <name evidence="9" type="ORF">QYT958_LOCUS22340</name>
    <name evidence="4" type="ORF">TIS948_LOCUS26331</name>
    <name evidence="10" type="ORF">TOA249_LOCUS27981</name>
    <name evidence="8" type="ORF">TSG867_LOCUS28214</name>
    <name evidence="7" type="ORF">UJA718_LOCUS28739</name>
</gene>
<dbReference type="AlphaFoldDB" id="A0A821CJ26"/>
<organism evidence="8 11">
    <name type="scientific">Rotaria socialis</name>
    <dbReference type="NCBI Taxonomy" id="392032"/>
    <lineage>
        <taxon>Eukaryota</taxon>
        <taxon>Metazoa</taxon>
        <taxon>Spiralia</taxon>
        <taxon>Gnathifera</taxon>
        <taxon>Rotifera</taxon>
        <taxon>Eurotatoria</taxon>
        <taxon>Bdelloidea</taxon>
        <taxon>Philodinida</taxon>
        <taxon>Philodinidae</taxon>
        <taxon>Rotaria</taxon>
    </lineage>
</organism>
<evidence type="ECO:0000313" key="4">
    <source>
        <dbReference type="EMBL" id="CAF3385344.1"/>
    </source>
</evidence>
<dbReference type="Proteomes" id="UP000663825">
    <property type="component" value="Unassembled WGS sequence"/>
</dbReference>
<dbReference type="Proteomes" id="UP000663873">
    <property type="component" value="Unassembled WGS sequence"/>
</dbReference>
<keyword evidence="12" id="KW-1185">Reference proteome</keyword>
<evidence type="ECO:0000313" key="1">
    <source>
        <dbReference type="EMBL" id="CAF3316511.1"/>
    </source>
</evidence>
<dbReference type="OrthoDB" id="10002025at2759"/>
<name>A0A821CJ26_9BILA</name>
<dbReference type="Proteomes" id="UP000663862">
    <property type="component" value="Unassembled WGS sequence"/>
</dbReference>
<dbReference type="EMBL" id="CAJOBR010004257">
    <property type="protein sequence ID" value="CAF4774191.1"/>
    <property type="molecule type" value="Genomic_DNA"/>
</dbReference>
<dbReference type="Proteomes" id="UP000663872">
    <property type="component" value="Unassembled WGS sequence"/>
</dbReference>
<dbReference type="Proteomes" id="UP000663848">
    <property type="component" value="Unassembled WGS sequence"/>
</dbReference>
<comment type="caution">
    <text evidence="8">The sequence shown here is derived from an EMBL/GenBank/DDBJ whole genome shotgun (WGS) entry which is preliminary data.</text>
</comment>
<dbReference type="EMBL" id="CAJNYU010000373">
    <property type="protein sequence ID" value="CAF3355176.1"/>
    <property type="molecule type" value="Genomic_DNA"/>
</dbReference>
<dbReference type="EMBL" id="CAJOBP010008741">
    <property type="protein sequence ID" value="CAF4540628.1"/>
    <property type="molecule type" value="Genomic_DNA"/>
</dbReference>
<evidence type="ECO:0000313" key="7">
    <source>
        <dbReference type="EMBL" id="CAF4540628.1"/>
    </source>
</evidence>
<evidence type="ECO:0000313" key="11">
    <source>
        <dbReference type="Proteomes" id="UP000663862"/>
    </source>
</evidence>
<dbReference type="EMBL" id="CAJNYD010001859">
    <property type="protein sequence ID" value="CAF3368624.1"/>
    <property type="molecule type" value="Genomic_DNA"/>
</dbReference>
<evidence type="ECO:0000313" key="3">
    <source>
        <dbReference type="EMBL" id="CAF3368624.1"/>
    </source>
</evidence>
<proteinExistence type="predicted"/>
<dbReference type="Proteomes" id="UP000663833">
    <property type="component" value="Unassembled WGS sequence"/>
</dbReference>
<dbReference type="EMBL" id="CAJNYT010000051">
    <property type="protein sequence ID" value="CAF3316511.1"/>
    <property type="molecule type" value="Genomic_DNA"/>
</dbReference>
<dbReference type="EMBL" id="CAJOBS010003733">
    <property type="protein sequence ID" value="CAF4864570.1"/>
    <property type="molecule type" value="Genomic_DNA"/>
</dbReference>
<dbReference type="Proteomes" id="UP000663838">
    <property type="component" value="Unassembled WGS sequence"/>
</dbReference>
<evidence type="ECO:0000313" key="12">
    <source>
        <dbReference type="Proteomes" id="UP000663873"/>
    </source>
</evidence>
<evidence type="ECO:0000313" key="2">
    <source>
        <dbReference type="EMBL" id="CAF3355176.1"/>
    </source>
</evidence>
<reference evidence="8" key="1">
    <citation type="submission" date="2021-02" db="EMBL/GenBank/DDBJ databases">
        <authorList>
            <person name="Nowell W R."/>
        </authorList>
    </citation>
    <scope>NUCLEOTIDE SEQUENCE</scope>
</reference>
<evidence type="ECO:0000313" key="8">
    <source>
        <dbReference type="EMBL" id="CAF4607370.1"/>
    </source>
</evidence>
<evidence type="ECO:0000313" key="10">
    <source>
        <dbReference type="EMBL" id="CAF4864570.1"/>
    </source>
</evidence>
<dbReference type="EMBL" id="CAJNYV010001303">
    <property type="protein sequence ID" value="CAF3414716.1"/>
    <property type="molecule type" value="Genomic_DNA"/>
</dbReference>
<evidence type="ECO:0000313" key="9">
    <source>
        <dbReference type="EMBL" id="CAF4774191.1"/>
    </source>
</evidence>
<protein>
    <submittedName>
        <fullName evidence="8">Uncharacterized protein</fullName>
    </submittedName>
</protein>
<evidence type="ECO:0000313" key="5">
    <source>
        <dbReference type="EMBL" id="CAF3414716.1"/>
    </source>
</evidence>
<sequence length="122" mass="14561">MNSKENSRLITAFVCISFLFVFFRCTSSQPLSTSLLQRSKQNYNNVDDVVADFSRIRPLLYSSSDELNLDDNEYEDWSSLLPKLIEEYNKHDQNSRSYSSVPVRRANFWKRANFWRKRANFW</sequence>
<dbReference type="EMBL" id="CAJOBO010003791">
    <property type="protein sequence ID" value="CAF4503399.1"/>
    <property type="molecule type" value="Genomic_DNA"/>
</dbReference>
<evidence type="ECO:0000313" key="6">
    <source>
        <dbReference type="EMBL" id="CAF4503399.1"/>
    </source>
</evidence>
<dbReference type="Proteomes" id="UP000663851">
    <property type="component" value="Unassembled WGS sequence"/>
</dbReference>